<gene>
    <name evidence="1" type="ORF">SAMN02744040_01338</name>
</gene>
<dbReference type="RefSeq" id="WP_084601975.1">
    <property type="nucleotide sequence ID" value="NZ_FQXH01000012.1"/>
</dbReference>
<accession>A0A1M5REF8</accession>
<dbReference type="EMBL" id="FQXH01000012">
    <property type="protein sequence ID" value="SHH24510.1"/>
    <property type="molecule type" value="Genomic_DNA"/>
</dbReference>
<dbReference type="OrthoDB" id="1749946at2"/>
<evidence type="ECO:0000313" key="1">
    <source>
        <dbReference type="EMBL" id="SHH24510.1"/>
    </source>
</evidence>
<dbReference type="AlphaFoldDB" id="A0A1M5REF8"/>
<reference evidence="2" key="1">
    <citation type="submission" date="2016-11" db="EMBL/GenBank/DDBJ databases">
        <authorList>
            <person name="Varghese N."/>
            <person name="Submissions S."/>
        </authorList>
    </citation>
    <scope>NUCLEOTIDE SEQUENCE [LARGE SCALE GENOMIC DNA]</scope>
    <source>
        <strain evidence="2">DSM 15285</strain>
    </source>
</reference>
<sequence>MEDKIKKSFIYSFFCDSKYLKGLIVLNVKSLIDNKSEKRIVVDYNRLRDELIFYKYYGVKYNNSLYNINFVLPIILSNINLERSQNEVIKNIFYYCKVNKEDIRKYENILVGIAYNYLIHMLVKSRDVEFEYLLENMKNHIIEFNFEEKIEKKDIIRFERARIKFIQKIDRIIDKNLESVKEESIIDGFLRVIYQIYVKDYEEKNEELKSIKHSILGILGFNIDNIDIENIEFIKSLSNYLLKLRKYEINKKEYVKSSHPKELINLKVGDVVYNPILNNIKVVDKKIEGEILYIKVQSKSGEYIFRFKKV</sequence>
<evidence type="ECO:0000313" key="2">
    <source>
        <dbReference type="Proteomes" id="UP000242520"/>
    </source>
</evidence>
<keyword evidence="2" id="KW-1185">Reference proteome</keyword>
<organism evidence="1 2">
    <name type="scientific">Tepidibacter thalassicus DSM 15285</name>
    <dbReference type="NCBI Taxonomy" id="1123350"/>
    <lineage>
        <taxon>Bacteria</taxon>
        <taxon>Bacillati</taxon>
        <taxon>Bacillota</taxon>
        <taxon>Clostridia</taxon>
        <taxon>Peptostreptococcales</taxon>
        <taxon>Peptostreptococcaceae</taxon>
        <taxon>Tepidibacter</taxon>
    </lineage>
</organism>
<dbReference type="Proteomes" id="UP000242520">
    <property type="component" value="Unassembled WGS sequence"/>
</dbReference>
<protein>
    <submittedName>
        <fullName evidence="1">Uncharacterized protein</fullName>
    </submittedName>
</protein>
<name>A0A1M5REF8_9FIRM</name>
<proteinExistence type="predicted"/>
<dbReference type="STRING" id="1123350.SAMN02744040_01338"/>